<dbReference type="Proteomes" id="UP001206483">
    <property type="component" value="Unassembled WGS sequence"/>
</dbReference>
<dbReference type="EMBL" id="JAMZDX010000007">
    <property type="protein sequence ID" value="MCP2313839.1"/>
    <property type="molecule type" value="Genomic_DNA"/>
</dbReference>
<proteinExistence type="predicted"/>
<name>A0ABT1J8S3_9ACTN</name>
<evidence type="ECO:0000313" key="2">
    <source>
        <dbReference type="Proteomes" id="UP001206483"/>
    </source>
</evidence>
<accession>A0ABT1J8S3</accession>
<reference evidence="1 2" key="1">
    <citation type="submission" date="2022-06" db="EMBL/GenBank/DDBJ databases">
        <title>Sequencing the genomes of 1000 actinobacteria strains.</title>
        <authorList>
            <person name="Klenk H.-P."/>
        </authorList>
    </citation>
    <scope>NUCLEOTIDE SEQUENCE [LARGE SCALE GENOMIC DNA]</scope>
    <source>
        <strain evidence="1 2">DSM 41656</strain>
    </source>
</reference>
<comment type="caution">
    <text evidence="1">The sequence shown here is derived from an EMBL/GenBank/DDBJ whole genome shotgun (WGS) entry which is preliminary data.</text>
</comment>
<sequence>MTVDLTAVWAGPARVLPERLVAAGLWLPYPDSGPHPALGGVPVCYVSAPLWQALQPMAAGLDPRAARSDPTAAACDVLRLLAASAAAADGAFHRTPRVAELGRRPVHFRRVPGPDGPVVALFPNDPALRPATGG</sequence>
<protein>
    <submittedName>
        <fullName evidence="1">Uncharacterized protein</fullName>
    </submittedName>
</protein>
<gene>
    <name evidence="1" type="ORF">FHR36_007038</name>
</gene>
<keyword evidence="2" id="KW-1185">Reference proteome</keyword>
<evidence type="ECO:0000313" key="1">
    <source>
        <dbReference type="EMBL" id="MCP2313839.1"/>
    </source>
</evidence>
<dbReference type="RefSeq" id="WP_253804022.1">
    <property type="nucleotide sequence ID" value="NZ_JAMZDX010000007.1"/>
</dbReference>
<organism evidence="1 2">
    <name type="scientific">Kitasatospora paracochleata</name>
    <dbReference type="NCBI Taxonomy" id="58354"/>
    <lineage>
        <taxon>Bacteria</taxon>
        <taxon>Bacillati</taxon>
        <taxon>Actinomycetota</taxon>
        <taxon>Actinomycetes</taxon>
        <taxon>Kitasatosporales</taxon>
        <taxon>Streptomycetaceae</taxon>
        <taxon>Kitasatospora</taxon>
    </lineage>
</organism>